<evidence type="ECO:0000313" key="11">
    <source>
        <dbReference type="EMBL" id="MDY0395476.1"/>
    </source>
</evidence>
<keyword evidence="9" id="KW-0460">Magnesium</keyword>
<evidence type="ECO:0000256" key="7">
    <source>
        <dbReference type="ARBA" id="ARBA00022741"/>
    </source>
</evidence>
<keyword evidence="5" id="KW-0819">tRNA processing</keyword>
<protein>
    <recommendedName>
        <fullName evidence="3">tRNA threonylcarbamoyladenosine biosynthesis protein TsaE</fullName>
    </recommendedName>
    <alternativeName>
        <fullName evidence="10">t(6)A37 threonylcarbamoyladenosine biosynthesis protein TsaE</fullName>
    </alternativeName>
</protein>
<gene>
    <name evidence="11" type="primary">tsaE</name>
    <name evidence="11" type="ORF">RWE15_14880</name>
</gene>
<evidence type="ECO:0000256" key="2">
    <source>
        <dbReference type="ARBA" id="ARBA00007599"/>
    </source>
</evidence>
<dbReference type="PANTHER" id="PTHR33540:SF2">
    <property type="entry name" value="TRNA THREONYLCARBAMOYLADENOSINE BIOSYNTHESIS PROTEIN TSAE"/>
    <property type="match status" value="1"/>
</dbReference>
<evidence type="ECO:0000256" key="9">
    <source>
        <dbReference type="ARBA" id="ARBA00022842"/>
    </source>
</evidence>
<dbReference type="EMBL" id="JAWDIP010000003">
    <property type="protein sequence ID" value="MDY0395476.1"/>
    <property type="molecule type" value="Genomic_DNA"/>
</dbReference>
<keyword evidence="4" id="KW-0963">Cytoplasm</keyword>
<evidence type="ECO:0000256" key="10">
    <source>
        <dbReference type="ARBA" id="ARBA00032441"/>
    </source>
</evidence>
<dbReference type="InterPro" id="IPR003442">
    <property type="entry name" value="T6A_TsaE"/>
</dbReference>
<proteinExistence type="inferred from homology"/>
<keyword evidence="8" id="KW-0067">ATP-binding</keyword>
<evidence type="ECO:0000256" key="4">
    <source>
        <dbReference type="ARBA" id="ARBA00022490"/>
    </source>
</evidence>
<dbReference type="RefSeq" id="WP_390357680.1">
    <property type="nucleotide sequence ID" value="NZ_JBHUIZ010000016.1"/>
</dbReference>
<evidence type="ECO:0000256" key="3">
    <source>
        <dbReference type="ARBA" id="ARBA00019010"/>
    </source>
</evidence>
<dbReference type="InterPro" id="IPR027417">
    <property type="entry name" value="P-loop_NTPase"/>
</dbReference>
<keyword evidence="12" id="KW-1185">Reference proteome</keyword>
<dbReference type="Gene3D" id="3.40.50.300">
    <property type="entry name" value="P-loop containing nucleotide triphosphate hydrolases"/>
    <property type="match status" value="1"/>
</dbReference>
<keyword evidence="7" id="KW-0547">Nucleotide-binding</keyword>
<evidence type="ECO:0000256" key="1">
    <source>
        <dbReference type="ARBA" id="ARBA00004496"/>
    </source>
</evidence>
<dbReference type="PANTHER" id="PTHR33540">
    <property type="entry name" value="TRNA THREONYLCARBAMOYLADENOSINE BIOSYNTHESIS PROTEIN TSAE"/>
    <property type="match status" value="1"/>
</dbReference>
<dbReference type="Pfam" id="PF02367">
    <property type="entry name" value="TsaE"/>
    <property type="match status" value="1"/>
</dbReference>
<evidence type="ECO:0000256" key="8">
    <source>
        <dbReference type="ARBA" id="ARBA00022840"/>
    </source>
</evidence>
<evidence type="ECO:0000256" key="5">
    <source>
        <dbReference type="ARBA" id="ARBA00022694"/>
    </source>
</evidence>
<accession>A0ABU5C838</accession>
<dbReference type="NCBIfam" id="TIGR00150">
    <property type="entry name" value="T6A_YjeE"/>
    <property type="match status" value="1"/>
</dbReference>
<keyword evidence="6" id="KW-0479">Metal-binding</keyword>
<comment type="similarity">
    <text evidence="2">Belongs to the TsaE family.</text>
</comment>
<evidence type="ECO:0000256" key="6">
    <source>
        <dbReference type="ARBA" id="ARBA00022723"/>
    </source>
</evidence>
<organism evidence="11 12">
    <name type="scientific">Tigheibacillus halophilus</name>
    <dbReference type="NCBI Taxonomy" id="361280"/>
    <lineage>
        <taxon>Bacteria</taxon>
        <taxon>Bacillati</taxon>
        <taxon>Bacillota</taxon>
        <taxon>Bacilli</taxon>
        <taxon>Bacillales</taxon>
        <taxon>Bacillaceae</taxon>
        <taxon>Tigheibacillus</taxon>
    </lineage>
</organism>
<comment type="subcellular location">
    <subcellularLocation>
        <location evidence="1">Cytoplasm</location>
    </subcellularLocation>
</comment>
<evidence type="ECO:0000313" key="12">
    <source>
        <dbReference type="Proteomes" id="UP001281447"/>
    </source>
</evidence>
<sequence>MGYEYRADSLEKTKNLAVSLAKSLRPGDVITLEGELGTGKTTFTKSLASGLGVEATVSSPTFTIIKQYEGRLPLYHMDVYRLEHEEEDLGFEEYFQGGGVTVVEWAQFIADFLPDEFLNISIAYEDESSRTYSFTPRGKHYEELVDQLMWEMKENA</sequence>
<dbReference type="Proteomes" id="UP001281447">
    <property type="component" value="Unassembled WGS sequence"/>
</dbReference>
<name>A0ABU5C838_9BACI</name>
<reference evidence="11 12" key="1">
    <citation type="submission" date="2023-10" db="EMBL/GenBank/DDBJ databases">
        <title>Virgibacillus halophilus 5B73C genome.</title>
        <authorList>
            <person name="Miliotis G."/>
            <person name="Sengupta P."/>
            <person name="Hameed A."/>
            <person name="Chuvochina M."/>
            <person name="Mcdonagh F."/>
            <person name="Simpson A.C."/>
            <person name="Singh N.K."/>
            <person name="Rekha P.D."/>
            <person name="Raman K."/>
            <person name="Hugenholtz P."/>
            <person name="Venkateswaran K."/>
        </authorList>
    </citation>
    <scope>NUCLEOTIDE SEQUENCE [LARGE SCALE GENOMIC DNA]</scope>
    <source>
        <strain evidence="11 12">5B73C</strain>
    </source>
</reference>
<comment type="caution">
    <text evidence="11">The sequence shown here is derived from an EMBL/GenBank/DDBJ whole genome shotgun (WGS) entry which is preliminary data.</text>
</comment>
<dbReference type="SUPFAM" id="SSF52540">
    <property type="entry name" value="P-loop containing nucleoside triphosphate hydrolases"/>
    <property type="match status" value="1"/>
</dbReference>